<reference evidence="2" key="2">
    <citation type="submission" date="2020-09" db="EMBL/GenBank/DDBJ databases">
        <authorList>
            <person name="Sun Q."/>
            <person name="Zhou Y."/>
        </authorList>
    </citation>
    <scope>NUCLEOTIDE SEQUENCE</scope>
    <source>
        <strain evidence="2">CGMCC 1.15448</strain>
    </source>
</reference>
<feature type="signal peptide" evidence="1">
    <location>
        <begin position="1"/>
        <end position="23"/>
    </location>
</feature>
<evidence type="ECO:0000313" key="3">
    <source>
        <dbReference type="Proteomes" id="UP000607559"/>
    </source>
</evidence>
<accession>A0A8J2XTZ8</accession>
<feature type="chain" id="PRO_5035178411" description="Porin" evidence="1">
    <location>
        <begin position="24"/>
        <end position="442"/>
    </location>
</feature>
<dbReference type="Proteomes" id="UP000607559">
    <property type="component" value="Unassembled WGS sequence"/>
</dbReference>
<dbReference type="AlphaFoldDB" id="A0A8J2XTZ8"/>
<organism evidence="2 3">
    <name type="scientific">Puia dinghuensis</name>
    <dbReference type="NCBI Taxonomy" id="1792502"/>
    <lineage>
        <taxon>Bacteria</taxon>
        <taxon>Pseudomonadati</taxon>
        <taxon>Bacteroidota</taxon>
        <taxon>Chitinophagia</taxon>
        <taxon>Chitinophagales</taxon>
        <taxon>Chitinophagaceae</taxon>
        <taxon>Puia</taxon>
    </lineage>
</organism>
<reference evidence="2" key="1">
    <citation type="journal article" date="2014" name="Int. J. Syst. Evol. Microbiol.">
        <title>Complete genome sequence of Corynebacterium casei LMG S-19264T (=DSM 44701T), isolated from a smear-ripened cheese.</title>
        <authorList>
            <consortium name="US DOE Joint Genome Institute (JGI-PGF)"/>
            <person name="Walter F."/>
            <person name="Albersmeier A."/>
            <person name="Kalinowski J."/>
            <person name="Ruckert C."/>
        </authorList>
    </citation>
    <scope>NUCLEOTIDE SEQUENCE</scope>
    <source>
        <strain evidence="2">CGMCC 1.15448</strain>
    </source>
</reference>
<keyword evidence="3" id="KW-1185">Reference proteome</keyword>
<evidence type="ECO:0000256" key="1">
    <source>
        <dbReference type="SAM" id="SignalP"/>
    </source>
</evidence>
<proteinExistence type="predicted"/>
<evidence type="ECO:0008006" key="4">
    <source>
        <dbReference type="Google" id="ProtNLM"/>
    </source>
</evidence>
<protein>
    <recommendedName>
        <fullName evidence="4">Porin</fullName>
    </recommendedName>
</protein>
<name>A0A8J2XTZ8_9BACT</name>
<sequence length="442" mass="49584">MKRNAKQLLFIVVFFFLTIASQAQVFVNNDSAFSAGTPKAGRLWGYTFGDYYYKSHSDSLNRGGTNQYTGIPQSRNQLAFRRIYLGYDYNFNKKFSAELLLAAEDNFPAGNPPGTTTTGNSGDLLGNGKETFFIKLMNVKVKNIWKGTDLVVGEQFTPSFAMLTEKVWNYRSIERTVSDIRRTPSYDLGIGLNGVFDPATKNFGYNVLMANGTSDKPATNSFKWWYGDIWGMFANKHLIIDLYTDYQRLNWQPGWHHDRQMFKAFAAWSSQPITIGVEGFINNMAADTKASKIGGGADTIATNSTGLAFFAHGDIVTNKLRWFARVDLYNPNTNIDNTKYTTYGGLNSPSGYLSTGYHMTYSPSTGAPTTATATTDNTAKETFFTAGLDFMPYKDIHFEPNVWLVHYSSQQAAGTSADQDVVFRLTFFFVFGKNYKNNYTQL</sequence>
<dbReference type="RefSeq" id="WP_188933722.1">
    <property type="nucleotide sequence ID" value="NZ_BMJC01000003.1"/>
</dbReference>
<dbReference type="EMBL" id="BMJC01000003">
    <property type="protein sequence ID" value="GGB07526.1"/>
    <property type="molecule type" value="Genomic_DNA"/>
</dbReference>
<keyword evidence="1" id="KW-0732">Signal</keyword>
<gene>
    <name evidence="2" type="ORF">GCM10011511_33780</name>
</gene>
<comment type="caution">
    <text evidence="2">The sequence shown here is derived from an EMBL/GenBank/DDBJ whole genome shotgun (WGS) entry which is preliminary data.</text>
</comment>
<evidence type="ECO:0000313" key="2">
    <source>
        <dbReference type="EMBL" id="GGB07526.1"/>
    </source>
</evidence>